<reference evidence="10" key="1">
    <citation type="journal article" date="2019" name="Microbiome">
        <title>Stable distinct core eukaryotic viromes in different mosquito species from Guadeloupe, using single mosquito viral metagenomics.</title>
        <authorList>
            <person name="Shi C."/>
            <person name="Beller L."/>
            <person name="Deboutte W."/>
            <person name="Yinda K.C."/>
            <person name="Delang L."/>
            <person name="Vega-Rua A."/>
            <person name="Failloux A.B."/>
            <person name="Matthijnssens J."/>
        </authorList>
    </citation>
    <scope>NUCLEOTIDE SEQUENCE</scope>
    <source>
        <strain evidence="10">Ab-AAF-1-3</strain>
    </source>
</reference>
<accession>A0A5C1K486</accession>
<evidence type="ECO:0000259" key="9">
    <source>
        <dbReference type="PROSITE" id="PS50525"/>
    </source>
</evidence>
<dbReference type="GO" id="GO:0039694">
    <property type="term" value="P:viral RNA genome replication"/>
    <property type="evidence" value="ECO:0007669"/>
    <property type="project" value="InterPro"/>
</dbReference>
<keyword evidence="4" id="KW-0808">Transferase</keyword>
<sequence length="783" mass="88630">MMFEDYPNSFFDAVFGLNERMDINKPRSGPLTNLNSISALYQYTNPPPMGYGTPAPKVVETVTRAYGMNKNDEDKREIIIDGYKIEHTAWSSTKPFPWFEPASNFCVPTLYAANVTFLNDNFNHIRDTVEQEVTRMMSQNSDILTRGRQTYCPLTESSLPCPRAYKNMMEFLCKNGSLPNLSVFQLIAEFFRILGKRYVIGKKVEYVMHKGRKSTAHGHMRTTKIRKLIKWKKYEGDEAYHYTLGLARSFCTYLKHGERAHLKRRAIASPNIIKRAFLFIIESVHLALGKVIEGSTISIGGEEKKDKIIQTMESLITDNYNREKCQATEDATKWNETLSASLFGVMHKTWFDNTVRRVSRLPECTEFELLYARVCEAAHFLLAIKRVTLGPGLQGRAASYHGAIPYTEEGLEMVNSLNKPWFEEMLKLREGNNYIRASPGMLMGMMNAGSTTLGLITVNYYHDGRGSMKTLRSSDDSMTIHAGPDRQALKVSMDKQYCEMKVSAISLSPKKTLIFANKYGEFTSWFQDGKLVSQFGPETTTLRPAGQNPHDDFYLAAKNVSVSLLNCASNPIGAEIKLALGVSNVRSLYRIQLRQDDEIVSRLTRVLADGGYNCWDVGNCHLEETSLKMQLTPPEYRGYFNKIRDPRNPFATSVEEQTYYDKELGALQVDFLDNPRTVFSYSKRGNRASIQKVAGSNAESERAAQQALEIITSLDHTTTLITPREATLSGVYCVAGMMLLREGLDLDSEEDTMYRQALSVLLGEHQPNEDIEEEEFALDEDSS</sequence>
<gene>
    <name evidence="10" type="primary">PB1</name>
</gene>
<dbReference type="InterPro" id="IPR001407">
    <property type="entry name" value="RNA_pol_PB1_influenza"/>
</dbReference>
<comment type="catalytic activity">
    <reaction evidence="8">
        <text>RNA(n) + a ribonucleoside 5'-triphosphate = RNA(n+1) + diphosphate</text>
        <dbReference type="Rhea" id="RHEA:21248"/>
        <dbReference type="Rhea" id="RHEA-COMP:14527"/>
        <dbReference type="Rhea" id="RHEA-COMP:17342"/>
        <dbReference type="ChEBI" id="CHEBI:33019"/>
        <dbReference type="ChEBI" id="CHEBI:61557"/>
        <dbReference type="ChEBI" id="CHEBI:140395"/>
        <dbReference type="EC" id="2.7.7.48"/>
    </reaction>
</comment>
<dbReference type="InterPro" id="IPR007099">
    <property type="entry name" value="RNA-dir_pol_NSvirus"/>
</dbReference>
<evidence type="ECO:0000256" key="1">
    <source>
        <dbReference type="ARBA" id="ARBA00012494"/>
    </source>
</evidence>
<evidence type="ECO:0000256" key="2">
    <source>
        <dbReference type="ARBA" id="ARBA00020035"/>
    </source>
</evidence>
<evidence type="ECO:0000256" key="5">
    <source>
        <dbReference type="ARBA" id="ARBA00022695"/>
    </source>
</evidence>
<keyword evidence="5" id="KW-0548">Nucleotidyltransferase</keyword>
<keyword evidence="3 8" id="KW-0696">RNA-directed RNA polymerase</keyword>
<dbReference type="GO" id="GO:0000166">
    <property type="term" value="F:nucleotide binding"/>
    <property type="evidence" value="ECO:0007669"/>
    <property type="project" value="UniProtKB-KW"/>
</dbReference>
<evidence type="ECO:0000256" key="7">
    <source>
        <dbReference type="ARBA" id="ARBA00022953"/>
    </source>
</evidence>
<organism evidence="10">
    <name type="scientific">Guadeloupe mosquito quaranja-like virus 3</name>
    <dbReference type="NCBI Taxonomy" id="2607739"/>
    <lineage>
        <taxon>Viruses</taxon>
        <taxon>Riboviria</taxon>
        <taxon>Orthornavirae</taxon>
        <taxon>Negarnaviricota</taxon>
        <taxon>Polyploviricotina</taxon>
        <taxon>Insthoviricetes</taxon>
        <taxon>Articulavirales</taxon>
        <taxon>Orthomyxoviridae</taxon>
        <taxon>Quaranjavirus</taxon>
    </lineage>
</organism>
<proteinExistence type="predicted"/>
<name>A0A5C1K486_9ORTO</name>
<evidence type="ECO:0000256" key="6">
    <source>
        <dbReference type="ARBA" id="ARBA00022741"/>
    </source>
</evidence>
<evidence type="ECO:0000256" key="3">
    <source>
        <dbReference type="ARBA" id="ARBA00022484"/>
    </source>
</evidence>
<evidence type="ECO:0000313" key="10">
    <source>
        <dbReference type="EMBL" id="QEM39320.1"/>
    </source>
</evidence>
<feature type="domain" description="RdRp catalytic" evidence="9">
    <location>
        <begin position="312"/>
        <end position="513"/>
    </location>
</feature>
<protein>
    <recommendedName>
        <fullName evidence="2 8">RNA-directed RNA polymerase catalytic subunit</fullName>
        <ecNumber evidence="1 8">2.7.7.48</ecNumber>
    </recommendedName>
</protein>
<dbReference type="PROSITE" id="PS50525">
    <property type="entry name" value="RDRP_SSRNA_NEG_SEG"/>
    <property type="match status" value="1"/>
</dbReference>
<dbReference type="GO" id="GO:0003968">
    <property type="term" value="F:RNA-directed RNA polymerase activity"/>
    <property type="evidence" value="ECO:0007669"/>
    <property type="project" value="UniProtKB-KW"/>
</dbReference>
<dbReference type="Pfam" id="PF00602">
    <property type="entry name" value="Flu_PB1"/>
    <property type="match status" value="1"/>
</dbReference>
<dbReference type="GO" id="GO:0003723">
    <property type="term" value="F:RNA binding"/>
    <property type="evidence" value="ECO:0007669"/>
    <property type="project" value="InterPro"/>
</dbReference>
<keyword evidence="7" id="KW-0693">Viral RNA replication</keyword>
<evidence type="ECO:0000256" key="4">
    <source>
        <dbReference type="ARBA" id="ARBA00022679"/>
    </source>
</evidence>
<evidence type="ECO:0000256" key="8">
    <source>
        <dbReference type="RuleBase" id="RU004330"/>
    </source>
</evidence>
<keyword evidence="6" id="KW-0547">Nucleotide-binding</keyword>
<dbReference type="EMBL" id="MN053836">
    <property type="protein sequence ID" value="QEM39320.1"/>
    <property type="molecule type" value="Viral_cRNA"/>
</dbReference>
<dbReference type="EC" id="2.7.7.48" evidence="1 8"/>